<dbReference type="KEGG" id="haei:MUN82_17990"/>
<protein>
    <recommendedName>
        <fullName evidence="3">Toxin-antitoxin system YwqK family antitoxin</fullName>
    </recommendedName>
</protein>
<name>A0A8T9SXA9_9BACT</name>
<dbReference type="RefSeq" id="WP_245092672.1">
    <property type="nucleotide sequence ID" value="NZ_CP095053.1"/>
</dbReference>
<dbReference type="AlphaFoldDB" id="A0A8T9SXA9"/>
<gene>
    <name evidence="1" type="ORF">MUN82_17990</name>
</gene>
<dbReference type="Proteomes" id="UP000829925">
    <property type="component" value="Chromosome"/>
</dbReference>
<keyword evidence="2" id="KW-1185">Reference proteome</keyword>
<dbReference type="EMBL" id="CP095053">
    <property type="protein sequence ID" value="UOR04820.1"/>
    <property type="molecule type" value="Genomic_DNA"/>
</dbReference>
<reference evidence="1 2" key="1">
    <citation type="submission" date="2022-04" db="EMBL/GenBank/DDBJ databases">
        <title>Hymenobacter sp. isolated from the air.</title>
        <authorList>
            <person name="Won M."/>
            <person name="Lee C.-M."/>
            <person name="Woen H.-Y."/>
            <person name="Kwon S.-W."/>
        </authorList>
    </citation>
    <scope>NUCLEOTIDE SEQUENCE [LARGE SCALE GENOMIC DNA]</scope>
    <source>
        <strain evidence="2">5413 J-13</strain>
    </source>
</reference>
<evidence type="ECO:0000313" key="1">
    <source>
        <dbReference type="EMBL" id="UOR04820.1"/>
    </source>
</evidence>
<organism evidence="1 2">
    <name type="scientific">Hymenobacter aerilatus</name>
    <dbReference type="NCBI Taxonomy" id="2932251"/>
    <lineage>
        <taxon>Bacteria</taxon>
        <taxon>Pseudomonadati</taxon>
        <taxon>Bacteroidota</taxon>
        <taxon>Cytophagia</taxon>
        <taxon>Cytophagales</taxon>
        <taxon>Hymenobacteraceae</taxon>
        <taxon>Hymenobacter</taxon>
    </lineage>
</organism>
<evidence type="ECO:0008006" key="3">
    <source>
        <dbReference type="Google" id="ProtNLM"/>
    </source>
</evidence>
<evidence type="ECO:0000313" key="2">
    <source>
        <dbReference type="Proteomes" id="UP000829925"/>
    </source>
</evidence>
<accession>A0A8T9SXA9</accession>
<sequence length="111" mass="13438">MYYDDAERHVAAKGRFRHNYARGRWHYYTFNGQREKWERYHRTPAGLVSIRHYDLAGKLYRHGQARYVNEPDGPHFYWFGPWHYLDPQGRVTKIETYEVGVRVSSDSTVRE</sequence>
<proteinExistence type="predicted"/>